<evidence type="ECO:0000259" key="5">
    <source>
        <dbReference type="Pfam" id="PF00487"/>
    </source>
</evidence>
<keyword evidence="4" id="KW-1133">Transmembrane helix</keyword>
<dbReference type="InterPro" id="IPR012171">
    <property type="entry name" value="Fatty_acid_desaturase"/>
</dbReference>
<evidence type="ECO:0000256" key="4">
    <source>
        <dbReference type="SAM" id="Phobius"/>
    </source>
</evidence>
<feature type="transmembrane region" description="Helical" evidence="4">
    <location>
        <begin position="55"/>
        <end position="74"/>
    </location>
</feature>
<dbReference type="GO" id="GO:0008610">
    <property type="term" value="P:lipid biosynthetic process"/>
    <property type="evidence" value="ECO:0007669"/>
    <property type="project" value="UniProtKB-ARBA"/>
</dbReference>
<gene>
    <name evidence="6" type="ORF">NIES21_14980</name>
</gene>
<keyword evidence="4" id="KW-0472">Membrane</keyword>
<dbReference type="OrthoDB" id="9792534at2"/>
<feature type="transmembrane region" description="Helical" evidence="4">
    <location>
        <begin position="28"/>
        <end position="48"/>
    </location>
</feature>
<dbReference type="Pfam" id="PF00487">
    <property type="entry name" value="FA_desaturase"/>
    <property type="match status" value="1"/>
</dbReference>
<comment type="similarity">
    <text evidence="2">Belongs to the fatty acid desaturase type 2 family.</text>
</comment>
<evidence type="ECO:0000256" key="3">
    <source>
        <dbReference type="ARBA" id="ARBA00023004"/>
    </source>
</evidence>
<dbReference type="NCBIfam" id="NF045690">
    <property type="entry name" value="BCarotKetCrtW"/>
    <property type="match status" value="1"/>
</dbReference>
<name>A0A1Z4GDY3_9CYAN</name>
<dbReference type="PANTHER" id="PTHR19353:SF19">
    <property type="entry name" value="DELTA(5) FATTY ACID DESATURASE C-RELATED"/>
    <property type="match status" value="1"/>
</dbReference>
<evidence type="ECO:0000256" key="2">
    <source>
        <dbReference type="ARBA" id="ARBA00008749"/>
    </source>
</evidence>
<dbReference type="PANTHER" id="PTHR19353">
    <property type="entry name" value="FATTY ACID DESATURASE 2"/>
    <property type="match status" value="1"/>
</dbReference>
<keyword evidence="3" id="KW-0408">Iron</keyword>
<comment type="cofactor">
    <cofactor evidence="1">
        <name>Fe(2+)</name>
        <dbReference type="ChEBI" id="CHEBI:29033"/>
    </cofactor>
</comment>
<evidence type="ECO:0000256" key="1">
    <source>
        <dbReference type="ARBA" id="ARBA00001954"/>
    </source>
</evidence>
<feature type="domain" description="Fatty acid desaturase" evidence="5">
    <location>
        <begin position="152"/>
        <end position="256"/>
    </location>
</feature>
<feature type="transmembrane region" description="Helical" evidence="4">
    <location>
        <begin position="156"/>
        <end position="182"/>
    </location>
</feature>
<evidence type="ECO:0000313" key="6">
    <source>
        <dbReference type="EMBL" id="BAY15679.1"/>
    </source>
</evidence>
<organism evidence="6 7">
    <name type="scientific">Anabaenopsis circularis NIES-21</name>
    <dbReference type="NCBI Taxonomy" id="1085406"/>
    <lineage>
        <taxon>Bacteria</taxon>
        <taxon>Bacillati</taxon>
        <taxon>Cyanobacteriota</taxon>
        <taxon>Cyanophyceae</taxon>
        <taxon>Nostocales</taxon>
        <taxon>Nodulariaceae</taxon>
        <taxon>Anabaenopsis</taxon>
    </lineage>
</organism>
<dbReference type="GO" id="GO:0016020">
    <property type="term" value="C:membrane"/>
    <property type="evidence" value="ECO:0007669"/>
    <property type="project" value="TreeGrafter"/>
</dbReference>
<proteinExistence type="inferred from homology"/>
<dbReference type="EMBL" id="AP018174">
    <property type="protein sequence ID" value="BAY15679.1"/>
    <property type="molecule type" value="Genomic_DNA"/>
</dbReference>
<accession>A0A1Z4GDY3</accession>
<dbReference type="GO" id="GO:0016717">
    <property type="term" value="F:oxidoreductase activity, acting on paired donors, with oxidation of a pair of donors resulting in the reduction of molecular oxygen to two molecules of water"/>
    <property type="evidence" value="ECO:0007669"/>
    <property type="project" value="TreeGrafter"/>
</dbReference>
<dbReference type="AlphaFoldDB" id="A0A1Z4GDY3"/>
<evidence type="ECO:0000313" key="7">
    <source>
        <dbReference type="Proteomes" id="UP000218287"/>
    </source>
</evidence>
<dbReference type="InterPro" id="IPR005804">
    <property type="entry name" value="FA_desaturase_dom"/>
</dbReference>
<sequence length="257" mass="30687">MSQINLVSSQSKKPDFIINTEKNNNKGIFIACIILVLWTITITLFLLLNISKIPIILIFLGMLWQTFIYTGLFITAHDAMHGVVFPQNPKVNNWIGKIFVLLYGLFPYQELLKKHCLHHRYPSTKDDPDFYDNQYQNFFAWYFNFIKSYWSWKQHLGFIVVFIILRYVLNILQINLILFWVIPSICSSIQLFYFGTFLPHRRLESGYTSVHQTRSIALPIFWSFISCYHFGYHKEHHEYPNVPWWRLPEVYKGMEEV</sequence>
<keyword evidence="4" id="KW-0812">Transmembrane</keyword>
<reference evidence="6 7" key="1">
    <citation type="submission" date="2017-06" db="EMBL/GenBank/DDBJ databases">
        <title>Genome sequencing of cyanobaciteial culture collection at National Institute for Environmental Studies (NIES).</title>
        <authorList>
            <person name="Hirose Y."/>
            <person name="Shimura Y."/>
            <person name="Fujisawa T."/>
            <person name="Nakamura Y."/>
            <person name="Kawachi M."/>
        </authorList>
    </citation>
    <scope>NUCLEOTIDE SEQUENCE [LARGE SCALE GENOMIC DNA]</scope>
    <source>
        <strain evidence="6 7">NIES-21</strain>
    </source>
</reference>
<keyword evidence="7" id="KW-1185">Reference proteome</keyword>
<dbReference type="Proteomes" id="UP000218287">
    <property type="component" value="Chromosome"/>
</dbReference>
<dbReference type="InterPro" id="IPR054681">
    <property type="entry name" value="CrtW-like"/>
</dbReference>
<protein>
    <submittedName>
        <fullName evidence="6">Fatty acid desaturase</fullName>
    </submittedName>
</protein>